<evidence type="ECO:0000313" key="4">
    <source>
        <dbReference type="Proteomes" id="UP000570010"/>
    </source>
</evidence>
<keyword evidence="3" id="KW-1185">Reference proteome</keyword>
<comment type="caution">
    <text evidence="2">The sequence shown here is derived from an EMBL/GenBank/DDBJ whole genome shotgun (WGS) entry which is preliminary data.</text>
</comment>
<protein>
    <submittedName>
        <fullName evidence="2">Uncharacterized protein</fullName>
    </submittedName>
</protein>
<dbReference type="EMBL" id="JAAIWN010000031">
    <property type="protein sequence ID" value="NEY82337.1"/>
    <property type="molecule type" value="Genomic_DNA"/>
</dbReference>
<reference evidence="1 4" key="2">
    <citation type="submission" date="2020-07" db="EMBL/GenBank/DDBJ databases">
        <authorList>
            <person name="Feng H."/>
        </authorList>
    </citation>
    <scope>NUCLEOTIDE SEQUENCE [LARGE SCALE GENOMIC DNA]</scope>
    <source>
        <strain evidence="4">s-12</strain>
        <strain evidence="1">S-12</strain>
    </source>
</reference>
<evidence type="ECO:0000313" key="2">
    <source>
        <dbReference type="EMBL" id="NEY82337.1"/>
    </source>
</evidence>
<reference evidence="2 3" key="1">
    <citation type="submission" date="2020-02" db="EMBL/GenBank/DDBJ databases">
        <title>Bacillus aquiflavi sp. nov., isolated from yellow water of strong flavor Chinese baijiu in Yibin region of China.</title>
        <authorList>
            <person name="Xie J."/>
        </authorList>
    </citation>
    <scope>NUCLEOTIDE SEQUENCE [LARGE SCALE GENOMIC DNA]</scope>
    <source>
        <strain evidence="2 3">3H-10</strain>
    </source>
</reference>
<name>A0A6B3W1I8_9BACI</name>
<evidence type="ECO:0000313" key="3">
    <source>
        <dbReference type="Proteomes" id="UP000472971"/>
    </source>
</evidence>
<gene>
    <name evidence="2" type="ORF">G4D64_12685</name>
    <name evidence="1" type="ORF">H1Z61_07285</name>
</gene>
<evidence type="ECO:0000313" key="1">
    <source>
        <dbReference type="EMBL" id="MBA4536951.1"/>
    </source>
</evidence>
<sequence>MTSFVYNETFSEADHQLIGMKLSYQAEKKVRNKIIEDLNDLNEVKRKMLNVYRKHLDNKTIKLVENLPQFTKDRVPIKTGYMVETAGQSEFERETGFHVNAITKGDPENPKEVTVVFPGTNFKDALDVGQTGKSQRKRADDYSERAIKYIGKVKEKYPNVNIVVDRKIAIKIGFIYPDVPVYPFNPTNKLIKKGKYCDYLSMKGVPYYLKWC</sequence>
<proteinExistence type="predicted"/>
<organism evidence="2 3">
    <name type="scientific">Bacillus aquiflavi</name>
    <dbReference type="NCBI Taxonomy" id="2672567"/>
    <lineage>
        <taxon>Bacteria</taxon>
        <taxon>Bacillati</taxon>
        <taxon>Bacillota</taxon>
        <taxon>Bacilli</taxon>
        <taxon>Bacillales</taxon>
        <taxon>Bacillaceae</taxon>
        <taxon>Bacillus</taxon>
    </lineage>
</organism>
<dbReference type="EMBL" id="JACEIO010000013">
    <property type="protein sequence ID" value="MBA4536951.1"/>
    <property type="molecule type" value="Genomic_DNA"/>
</dbReference>
<dbReference type="Proteomes" id="UP000472971">
    <property type="component" value="Unassembled WGS sequence"/>
</dbReference>
<dbReference type="RefSeq" id="WP_163242743.1">
    <property type="nucleotide sequence ID" value="NZ_CP082780.1"/>
</dbReference>
<dbReference type="Proteomes" id="UP000570010">
    <property type="component" value="Unassembled WGS sequence"/>
</dbReference>
<dbReference type="AlphaFoldDB" id="A0A6B3W1I8"/>
<accession>A0A6B3W1I8</accession>